<dbReference type="Proteomes" id="UP000649753">
    <property type="component" value="Unassembled WGS sequence"/>
</dbReference>
<protein>
    <recommendedName>
        <fullName evidence="1">DUF559 domain-containing protein</fullName>
    </recommendedName>
</protein>
<evidence type="ECO:0000313" key="2">
    <source>
        <dbReference type="EMBL" id="MBE1485119.1"/>
    </source>
</evidence>
<keyword evidence="3" id="KW-1185">Reference proteome</keyword>
<name>A0A927M049_9ACTN</name>
<gene>
    <name evidence="2" type="ORF">H4W31_000757</name>
</gene>
<accession>A0A927M049</accession>
<dbReference type="AlphaFoldDB" id="A0A927M049"/>
<dbReference type="Gene3D" id="3.40.960.10">
    <property type="entry name" value="VSR Endonuclease"/>
    <property type="match status" value="1"/>
</dbReference>
<sequence>MTPLLSRSTADRRRFGPTGLSPRVRAVRAELGGSVARAVDGAAEGRTSRQAGRMARPPRIPPRLAFLPLRARTAVAEGLITRSMLRGRTWRRLLPDVYVHRDGYREDDHRMWCDAVALTLPTGAAIGGASAAYLWGVPLLARGAPVTALVPGTVRPRTRPRVRYALASLSADDVTRFGGLPVTTPLRTAFDLGRQPPRTEAVVAVDALLNRRLVKSAALGDYLTAHPGWPGAALLRGVLGLAEPLSESPMETRLRLLLLDAGLPPPTAQYEVFDARGRFVGRVDLAYPRWHIALEYEGDHHRERAHFRQDVARLNALRAAGWIVLRFIADDVLRHPHQTIAQVTHAIRERRAHLDTRGVNDLA</sequence>
<dbReference type="RefSeq" id="WP_225945377.1">
    <property type="nucleotide sequence ID" value="NZ_JADBEB010000001.1"/>
</dbReference>
<dbReference type="SUPFAM" id="SSF52980">
    <property type="entry name" value="Restriction endonuclease-like"/>
    <property type="match status" value="1"/>
</dbReference>
<dbReference type="InterPro" id="IPR007569">
    <property type="entry name" value="DUF559"/>
</dbReference>
<evidence type="ECO:0000259" key="1">
    <source>
        <dbReference type="Pfam" id="PF04480"/>
    </source>
</evidence>
<dbReference type="EMBL" id="JADBEB010000001">
    <property type="protein sequence ID" value="MBE1485119.1"/>
    <property type="molecule type" value="Genomic_DNA"/>
</dbReference>
<evidence type="ECO:0000313" key="3">
    <source>
        <dbReference type="Proteomes" id="UP000649753"/>
    </source>
</evidence>
<proteinExistence type="predicted"/>
<reference evidence="2" key="1">
    <citation type="submission" date="2020-10" db="EMBL/GenBank/DDBJ databases">
        <title>Sequencing the genomes of 1000 actinobacteria strains.</title>
        <authorList>
            <person name="Klenk H.-P."/>
        </authorList>
    </citation>
    <scope>NUCLEOTIDE SEQUENCE</scope>
    <source>
        <strain evidence="2">DSM 46832</strain>
    </source>
</reference>
<dbReference type="InterPro" id="IPR011335">
    <property type="entry name" value="Restrct_endonuc-II-like"/>
</dbReference>
<feature type="domain" description="DUF559" evidence="1">
    <location>
        <begin position="283"/>
        <end position="347"/>
    </location>
</feature>
<comment type="caution">
    <text evidence="2">The sequence shown here is derived from an EMBL/GenBank/DDBJ whole genome shotgun (WGS) entry which is preliminary data.</text>
</comment>
<organism evidence="2 3">
    <name type="scientific">Plantactinospora soyae</name>
    <dbReference type="NCBI Taxonomy" id="1544732"/>
    <lineage>
        <taxon>Bacteria</taxon>
        <taxon>Bacillati</taxon>
        <taxon>Actinomycetota</taxon>
        <taxon>Actinomycetes</taxon>
        <taxon>Micromonosporales</taxon>
        <taxon>Micromonosporaceae</taxon>
        <taxon>Plantactinospora</taxon>
    </lineage>
</organism>
<dbReference type="Pfam" id="PF04480">
    <property type="entry name" value="DUF559"/>
    <property type="match status" value="1"/>
</dbReference>